<dbReference type="PANTHER" id="PTHR24252">
    <property type="entry name" value="ACROSIN-RELATED"/>
    <property type="match status" value="1"/>
</dbReference>
<dbReference type="Pfam" id="PF00089">
    <property type="entry name" value="Trypsin"/>
    <property type="match status" value="1"/>
</dbReference>
<dbReference type="InterPro" id="IPR009003">
    <property type="entry name" value="Peptidase_S1_PA"/>
</dbReference>
<feature type="domain" description="Peptidase S1" evidence="2">
    <location>
        <begin position="74"/>
        <end position="208"/>
    </location>
</feature>
<dbReference type="EMBL" id="BGPR01003546">
    <property type="protein sequence ID" value="GBM89517.1"/>
    <property type="molecule type" value="Genomic_DNA"/>
</dbReference>
<dbReference type="InterPro" id="IPR001254">
    <property type="entry name" value="Trypsin_dom"/>
</dbReference>
<dbReference type="AlphaFoldDB" id="A0A4Y2JHQ7"/>
<dbReference type="FunFam" id="2.40.10.10:FF:000068">
    <property type="entry name" value="transmembrane protease serine 2"/>
    <property type="match status" value="1"/>
</dbReference>
<sequence>MPLNVLTGVARKHLPHQIVWVSDIMTHQIPRLFDGPMFIYDSMHLECVAEKIMRKFCTFLSDCGRSIISTTDRVTHGTETLAGEWPWTVAISKAENGETPKIICGGALLDTRTVLTAAHCLTDAENFILFFGKYNRSVQDDDQEVKVGRSYQLILHPDFNEDVYDNDIAIVKFQPDVIYSERIQPICLPTRNSTARNVVPGKKGYVSGLAISVCIY</sequence>
<protein>
    <submittedName>
        <fullName evidence="3">Suppressor of tumorigenicity 14</fullName>
    </submittedName>
</protein>
<evidence type="ECO:0000313" key="3">
    <source>
        <dbReference type="EMBL" id="GBM89517.1"/>
    </source>
</evidence>
<dbReference type="SMART" id="SM00020">
    <property type="entry name" value="Tryp_SPc"/>
    <property type="match status" value="1"/>
</dbReference>
<dbReference type="PRINTS" id="PR00722">
    <property type="entry name" value="CHYMOTRYPSIN"/>
</dbReference>
<dbReference type="Gene3D" id="2.40.10.10">
    <property type="entry name" value="Trypsin-like serine proteases"/>
    <property type="match status" value="1"/>
</dbReference>
<dbReference type="PANTHER" id="PTHR24252:SF7">
    <property type="entry name" value="HYALIN"/>
    <property type="match status" value="1"/>
</dbReference>
<dbReference type="GO" id="GO:0006508">
    <property type="term" value="P:proteolysis"/>
    <property type="evidence" value="ECO:0007669"/>
    <property type="project" value="InterPro"/>
</dbReference>
<comment type="caution">
    <text evidence="3">The sequence shown here is derived from an EMBL/GenBank/DDBJ whole genome shotgun (WGS) entry which is preliminary data.</text>
</comment>
<dbReference type="GO" id="GO:0004252">
    <property type="term" value="F:serine-type endopeptidase activity"/>
    <property type="evidence" value="ECO:0007669"/>
    <property type="project" value="InterPro"/>
</dbReference>
<evidence type="ECO:0000313" key="4">
    <source>
        <dbReference type="Proteomes" id="UP000499080"/>
    </source>
</evidence>
<keyword evidence="4" id="KW-1185">Reference proteome</keyword>
<dbReference type="SUPFAM" id="SSF50494">
    <property type="entry name" value="Trypsin-like serine proteases"/>
    <property type="match status" value="1"/>
</dbReference>
<dbReference type="CDD" id="cd00190">
    <property type="entry name" value="Tryp_SPc"/>
    <property type="match status" value="1"/>
</dbReference>
<gene>
    <name evidence="3" type="primary">St14</name>
    <name evidence="3" type="ORF">AVEN_15322_1</name>
</gene>
<reference evidence="3 4" key="1">
    <citation type="journal article" date="2019" name="Sci. Rep.">
        <title>Orb-weaving spider Araneus ventricosus genome elucidates the spidroin gene catalogue.</title>
        <authorList>
            <person name="Kono N."/>
            <person name="Nakamura H."/>
            <person name="Ohtoshi R."/>
            <person name="Moran D.A.P."/>
            <person name="Shinohara A."/>
            <person name="Yoshida Y."/>
            <person name="Fujiwara M."/>
            <person name="Mori M."/>
            <person name="Tomita M."/>
            <person name="Arakawa K."/>
        </authorList>
    </citation>
    <scope>NUCLEOTIDE SEQUENCE [LARGE SCALE GENOMIC DNA]</scope>
</reference>
<dbReference type="InterPro" id="IPR043504">
    <property type="entry name" value="Peptidase_S1_PA_chymotrypsin"/>
</dbReference>
<evidence type="ECO:0000256" key="1">
    <source>
        <dbReference type="ARBA" id="ARBA00023157"/>
    </source>
</evidence>
<keyword evidence="1" id="KW-1015">Disulfide bond</keyword>
<proteinExistence type="predicted"/>
<accession>A0A4Y2JHQ7</accession>
<dbReference type="PROSITE" id="PS00134">
    <property type="entry name" value="TRYPSIN_HIS"/>
    <property type="match status" value="1"/>
</dbReference>
<organism evidence="3 4">
    <name type="scientific">Araneus ventricosus</name>
    <name type="common">Orbweaver spider</name>
    <name type="synonym">Epeira ventricosa</name>
    <dbReference type="NCBI Taxonomy" id="182803"/>
    <lineage>
        <taxon>Eukaryota</taxon>
        <taxon>Metazoa</taxon>
        <taxon>Ecdysozoa</taxon>
        <taxon>Arthropoda</taxon>
        <taxon>Chelicerata</taxon>
        <taxon>Arachnida</taxon>
        <taxon>Araneae</taxon>
        <taxon>Araneomorphae</taxon>
        <taxon>Entelegynae</taxon>
        <taxon>Araneoidea</taxon>
        <taxon>Araneidae</taxon>
        <taxon>Araneus</taxon>
    </lineage>
</organism>
<dbReference type="Proteomes" id="UP000499080">
    <property type="component" value="Unassembled WGS sequence"/>
</dbReference>
<dbReference type="OrthoDB" id="6147874at2759"/>
<dbReference type="InterPro" id="IPR001314">
    <property type="entry name" value="Peptidase_S1A"/>
</dbReference>
<name>A0A4Y2JHQ7_ARAVE</name>
<dbReference type="PROSITE" id="PS50240">
    <property type="entry name" value="TRYPSIN_DOM"/>
    <property type="match status" value="1"/>
</dbReference>
<evidence type="ECO:0000259" key="2">
    <source>
        <dbReference type="PROSITE" id="PS50240"/>
    </source>
</evidence>
<dbReference type="InterPro" id="IPR018114">
    <property type="entry name" value="TRYPSIN_HIS"/>
</dbReference>